<comment type="caution">
    <text evidence="1">The sequence shown here is derived from an EMBL/GenBank/DDBJ whole genome shotgun (WGS) entry which is preliminary data.</text>
</comment>
<evidence type="ECO:0000313" key="1">
    <source>
        <dbReference type="EMBL" id="GAF79889.1"/>
    </source>
</evidence>
<organism evidence="1">
    <name type="scientific">marine sediment metagenome</name>
    <dbReference type="NCBI Taxonomy" id="412755"/>
    <lineage>
        <taxon>unclassified sequences</taxon>
        <taxon>metagenomes</taxon>
        <taxon>ecological metagenomes</taxon>
    </lineage>
</organism>
<protein>
    <submittedName>
        <fullName evidence="1">Uncharacterized protein</fullName>
    </submittedName>
</protein>
<dbReference type="EMBL" id="BARS01000606">
    <property type="protein sequence ID" value="GAF79889.1"/>
    <property type="molecule type" value="Genomic_DNA"/>
</dbReference>
<reference evidence="1" key="1">
    <citation type="journal article" date="2014" name="Front. Microbiol.">
        <title>High frequency of phylogenetically diverse reductive dehalogenase-homologous genes in deep subseafloor sedimentary metagenomes.</title>
        <authorList>
            <person name="Kawai M."/>
            <person name="Futagami T."/>
            <person name="Toyoda A."/>
            <person name="Takaki Y."/>
            <person name="Nishi S."/>
            <person name="Hori S."/>
            <person name="Arai W."/>
            <person name="Tsubouchi T."/>
            <person name="Morono Y."/>
            <person name="Uchiyama I."/>
            <person name="Ito T."/>
            <person name="Fujiyama A."/>
            <person name="Inagaki F."/>
            <person name="Takami H."/>
        </authorList>
    </citation>
    <scope>NUCLEOTIDE SEQUENCE</scope>
    <source>
        <strain evidence="1">Expedition CK06-06</strain>
    </source>
</reference>
<dbReference type="SUPFAM" id="SSF48452">
    <property type="entry name" value="TPR-like"/>
    <property type="match status" value="1"/>
</dbReference>
<dbReference type="Gene3D" id="1.25.40.10">
    <property type="entry name" value="Tetratricopeptide repeat domain"/>
    <property type="match status" value="1"/>
</dbReference>
<feature type="non-terminal residue" evidence="1">
    <location>
        <position position="1"/>
    </location>
</feature>
<accession>X0SFV4</accession>
<dbReference type="Pfam" id="PF14559">
    <property type="entry name" value="TPR_19"/>
    <property type="match status" value="1"/>
</dbReference>
<dbReference type="AlphaFoldDB" id="X0SFV4"/>
<sequence length="102" mass="11776">ILPLRQLVFLAISCRDAGRYEESISICRKILWQEPDYLFAHTCLASCYALMGREDDARAESAEVLRIDPKFSVGYLFKRAGYKYEVDRNRLRDSLLKAGLPE</sequence>
<proteinExistence type="predicted"/>
<name>X0SFV4_9ZZZZ</name>
<dbReference type="InterPro" id="IPR011990">
    <property type="entry name" value="TPR-like_helical_dom_sf"/>
</dbReference>
<gene>
    <name evidence="1" type="ORF">S01H1_01407</name>
</gene>